<evidence type="ECO:0000313" key="2">
    <source>
        <dbReference type="Proteomes" id="UP000663831"/>
    </source>
</evidence>
<dbReference type="GO" id="GO:0046872">
    <property type="term" value="F:metal ion binding"/>
    <property type="evidence" value="ECO:0007669"/>
    <property type="project" value="InterPro"/>
</dbReference>
<dbReference type="PROSITE" id="PS01047">
    <property type="entry name" value="HMA_1"/>
    <property type="match status" value="1"/>
</dbReference>
<sequence>MCYEMSNRAGIRDTRRVHGGLVNLTCNHCWTRLGPAISKSPSYEQGVLVALSDPTSPPCLRPYLDRTYELGYCRYLFTQSPS</sequence>
<reference evidence="1" key="1">
    <citation type="submission" date="2021-01" db="EMBL/GenBank/DDBJ databases">
        <authorList>
            <person name="Kaushik A."/>
        </authorList>
    </citation>
    <scope>NUCLEOTIDE SEQUENCE</scope>
    <source>
        <strain evidence="1">AG3-1AP</strain>
    </source>
</reference>
<dbReference type="EMBL" id="CAJMWV010000635">
    <property type="protein sequence ID" value="CAE6408268.1"/>
    <property type="molecule type" value="Genomic_DNA"/>
</dbReference>
<protein>
    <submittedName>
        <fullName evidence="1">Uncharacterized protein</fullName>
    </submittedName>
</protein>
<name>A0A8H3A9C7_9AGAM</name>
<comment type="caution">
    <text evidence="1">The sequence shown here is derived from an EMBL/GenBank/DDBJ whole genome shotgun (WGS) entry which is preliminary data.</text>
</comment>
<evidence type="ECO:0000313" key="1">
    <source>
        <dbReference type="EMBL" id="CAE6408268.1"/>
    </source>
</evidence>
<dbReference type="InterPro" id="IPR017969">
    <property type="entry name" value="Heavy-metal-associated_CS"/>
</dbReference>
<dbReference type="Proteomes" id="UP000663831">
    <property type="component" value="Unassembled WGS sequence"/>
</dbReference>
<proteinExistence type="predicted"/>
<gene>
    <name evidence="1" type="ORF">RDB_LOCUS20137</name>
</gene>
<organism evidence="1 2">
    <name type="scientific">Rhizoctonia solani</name>
    <dbReference type="NCBI Taxonomy" id="456999"/>
    <lineage>
        <taxon>Eukaryota</taxon>
        <taxon>Fungi</taxon>
        <taxon>Dikarya</taxon>
        <taxon>Basidiomycota</taxon>
        <taxon>Agaricomycotina</taxon>
        <taxon>Agaricomycetes</taxon>
        <taxon>Cantharellales</taxon>
        <taxon>Ceratobasidiaceae</taxon>
        <taxon>Rhizoctonia</taxon>
    </lineage>
</organism>
<dbReference type="AlphaFoldDB" id="A0A8H3A9C7"/>
<accession>A0A8H3A9C7</accession>